<proteinExistence type="predicted"/>
<organism evidence="1 2">
    <name type="scientific">Mucilaginibacter aquariorum</name>
    <dbReference type="NCBI Taxonomy" id="2967225"/>
    <lineage>
        <taxon>Bacteria</taxon>
        <taxon>Pseudomonadati</taxon>
        <taxon>Bacteroidota</taxon>
        <taxon>Sphingobacteriia</taxon>
        <taxon>Sphingobacteriales</taxon>
        <taxon>Sphingobacteriaceae</taxon>
        <taxon>Mucilaginibacter</taxon>
    </lineage>
</organism>
<name>A0ABT1T911_9SPHI</name>
<keyword evidence="2" id="KW-1185">Reference proteome</keyword>
<dbReference type="InterPro" id="IPR024997">
    <property type="entry name" value="DUF3892"/>
</dbReference>
<dbReference type="RefSeq" id="WP_256541266.1">
    <property type="nucleotide sequence ID" value="NZ_JANHOH010000011.1"/>
</dbReference>
<reference evidence="1 2" key="1">
    <citation type="submission" date="2022-07" db="EMBL/GenBank/DDBJ databases">
        <title>Mucilaginibacter sp. JC4.</title>
        <authorList>
            <person name="Le V."/>
            <person name="Ko S.-R."/>
            <person name="Ahn C.-Y."/>
            <person name="Oh H.-M."/>
        </authorList>
    </citation>
    <scope>NUCLEOTIDE SEQUENCE [LARGE SCALE GENOMIC DNA]</scope>
    <source>
        <strain evidence="1 2">JC4</strain>
    </source>
</reference>
<gene>
    <name evidence="1" type="ORF">NPE20_24195</name>
</gene>
<accession>A0ABT1T911</accession>
<evidence type="ECO:0000313" key="1">
    <source>
        <dbReference type="EMBL" id="MCQ6961098.1"/>
    </source>
</evidence>
<dbReference type="Pfam" id="PF13031">
    <property type="entry name" value="DUF3892"/>
    <property type="match status" value="1"/>
</dbReference>
<dbReference type="EMBL" id="JANHOH010000011">
    <property type="protein sequence ID" value="MCQ6961098.1"/>
    <property type="molecule type" value="Genomic_DNA"/>
</dbReference>
<comment type="caution">
    <text evidence="1">The sequence shown here is derived from an EMBL/GenBank/DDBJ whole genome shotgun (WGS) entry which is preliminary data.</text>
</comment>
<dbReference type="Proteomes" id="UP001204376">
    <property type="component" value="Unassembled WGS sequence"/>
</dbReference>
<protein>
    <submittedName>
        <fullName evidence="1">DUF3892 domain-containing protein</fullName>
    </submittedName>
</protein>
<evidence type="ECO:0000313" key="2">
    <source>
        <dbReference type="Proteomes" id="UP001204376"/>
    </source>
</evidence>
<sequence length="95" mass="10635">MSVKITCIKKDNGNHENPYVAIKSMNWLNEANQNSGTSTREQMYDFVKDGNEAYVKDSLGNKAKLVAKTTDKGTKYVKTVADDVKSDNLLKLEEC</sequence>